<evidence type="ECO:0000256" key="1">
    <source>
        <dbReference type="ARBA" id="ARBA00023015"/>
    </source>
</evidence>
<dbReference type="Pfam" id="PF22381">
    <property type="entry name" value="Staph_reg_Sar_Rot"/>
    <property type="match status" value="1"/>
</dbReference>
<dbReference type="PRINTS" id="PR00598">
    <property type="entry name" value="HTHMARR"/>
</dbReference>
<dbReference type="InterPro" id="IPR039422">
    <property type="entry name" value="MarR/SlyA-like"/>
</dbReference>
<dbReference type="RefSeq" id="WP_171225756.1">
    <property type="nucleotide sequence ID" value="NZ_CP053085.1"/>
</dbReference>
<dbReference type="AlphaFoldDB" id="A0A6M4IMR6"/>
<dbReference type="InterPro" id="IPR036388">
    <property type="entry name" value="WH-like_DNA-bd_sf"/>
</dbReference>
<protein>
    <recommendedName>
        <fullName evidence="5">HTH-type transcriptional regulator MgrA</fullName>
    </recommendedName>
</protein>
<evidence type="ECO:0000256" key="4">
    <source>
        <dbReference type="ARBA" id="ARBA00023163"/>
    </source>
</evidence>
<dbReference type="InterPro" id="IPR055166">
    <property type="entry name" value="Transc_reg_Sar_Rot_HTH"/>
</dbReference>
<feature type="domain" description="HTH marR-type" evidence="7">
    <location>
        <begin position="24"/>
        <end position="158"/>
    </location>
</feature>
<dbReference type="SUPFAM" id="SSF46785">
    <property type="entry name" value="Winged helix' DNA-binding domain"/>
    <property type="match status" value="1"/>
</dbReference>
<dbReference type="GO" id="GO:0006950">
    <property type="term" value="P:response to stress"/>
    <property type="evidence" value="ECO:0007669"/>
    <property type="project" value="TreeGrafter"/>
</dbReference>
<dbReference type="SMART" id="SM00347">
    <property type="entry name" value="HTH_MARR"/>
    <property type="match status" value="1"/>
</dbReference>
<dbReference type="GO" id="GO:0003700">
    <property type="term" value="F:DNA-binding transcription factor activity"/>
    <property type="evidence" value="ECO:0007669"/>
    <property type="project" value="InterPro"/>
</dbReference>
<dbReference type="KEGG" id="ggr:HKW67_12815"/>
<dbReference type="InterPro" id="IPR023187">
    <property type="entry name" value="Tscrpt_reg_MarR-type_CS"/>
</dbReference>
<evidence type="ECO:0000313" key="8">
    <source>
        <dbReference type="EMBL" id="QJR36324.1"/>
    </source>
</evidence>
<evidence type="ECO:0000256" key="5">
    <source>
        <dbReference type="ARBA" id="ARBA00040307"/>
    </source>
</evidence>
<feature type="region of interest" description="Disordered" evidence="6">
    <location>
        <begin position="1"/>
        <end position="22"/>
    </location>
</feature>
<keyword evidence="1" id="KW-0805">Transcription regulation</keyword>
<keyword evidence="3" id="KW-0238">DNA-binding</keyword>
<name>A0A6M4IMR6_9BACT</name>
<accession>A0A6M4IMR6</accession>
<organism evidence="8 9">
    <name type="scientific">Gemmatimonas groenlandica</name>
    <dbReference type="NCBI Taxonomy" id="2732249"/>
    <lineage>
        <taxon>Bacteria</taxon>
        <taxon>Pseudomonadati</taxon>
        <taxon>Gemmatimonadota</taxon>
        <taxon>Gemmatimonadia</taxon>
        <taxon>Gemmatimonadales</taxon>
        <taxon>Gemmatimonadaceae</taxon>
        <taxon>Gemmatimonas</taxon>
    </lineage>
</organism>
<evidence type="ECO:0000256" key="6">
    <source>
        <dbReference type="SAM" id="MobiDB-lite"/>
    </source>
</evidence>
<dbReference type="Proteomes" id="UP000500938">
    <property type="component" value="Chromosome"/>
</dbReference>
<dbReference type="InterPro" id="IPR036390">
    <property type="entry name" value="WH_DNA-bd_sf"/>
</dbReference>
<gene>
    <name evidence="8" type="ORF">HKW67_12815</name>
</gene>
<reference evidence="8 9" key="1">
    <citation type="submission" date="2020-05" db="EMBL/GenBank/DDBJ databases">
        <title>Complete genome sequence of Gemmatimonas greenlandica TET16.</title>
        <authorList>
            <person name="Zeng Y."/>
        </authorList>
    </citation>
    <scope>NUCLEOTIDE SEQUENCE [LARGE SCALE GENOMIC DNA]</scope>
    <source>
        <strain evidence="8 9">TET16</strain>
    </source>
</reference>
<evidence type="ECO:0000256" key="2">
    <source>
        <dbReference type="ARBA" id="ARBA00023026"/>
    </source>
</evidence>
<keyword evidence="9" id="KW-1185">Reference proteome</keyword>
<evidence type="ECO:0000256" key="3">
    <source>
        <dbReference type="ARBA" id="ARBA00023125"/>
    </source>
</evidence>
<dbReference type="PANTHER" id="PTHR33164:SF101">
    <property type="entry name" value="TRANSCRIPTIONAL REPRESSOR MPRA"/>
    <property type="match status" value="1"/>
</dbReference>
<dbReference type="PROSITE" id="PS01117">
    <property type="entry name" value="HTH_MARR_1"/>
    <property type="match status" value="1"/>
</dbReference>
<dbReference type="GO" id="GO:0003677">
    <property type="term" value="F:DNA binding"/>
    <property type="evidence" value="ECO:0007669"/>
    <property type="project" value="UniProtKB-KW"/>
</dbReference>
<keyword evidence="2" id="KW-0843">Virulence</keyword>
<dbReference type="Gene3D" id="1.10.10.10">
    <property type="entry name" value="Winged helix-like DNA-binding domain superfamily/Winged helix DNA-binding domain"/>
    <property type="match status" value="1"/>
</dbReference>
<keyword evidence="4" id="KW-0804">Transcription</keyword>
<dbReference type="PANTHER" id="PTHR33164">
    <property type="entry name" value="TRANSCRIPTIONAL REGULATOR, MARR FAMILY"/>
    <property type="match status" value="1"/>
</dbReference>
<evidence type="ECO:0000313" key="9">
    <source>
        <dbReference type="Proteomes" id="UP000500938"/>
    </source>
</evidence>
<dbReference type="InterPro" id="IPR000835">
    <property type="entry name" value="HTH_MarR-typ"/>
</dbReference>
<evidence type="ECO:0000259" key="7">
    <source>
        <dbReference type="PROSITE" id="PS50995"/>
    </source>
</evidence>
<dbReference type="PROSITE" id="PS50995">
    <property type="entry name" value="HTH_MARR_2"/>
    <property type="match status" value="1"/>
</dbReference>
<proteinExistence type="predicted"/>
<dbReference type="EMBL" id="CP053085">
    <property type="protein sequence ID" value="QJR36324.1"/>
    <property type="molecule type" value="Genomic_DNA"/>
</dbReference>
<sequence length="162" mass="17948">MPEGTSTRTLQEEIQQSRPFRSQSQEATIALMRTASVVSRRFARVVEPHGLSLAQYNVLRILRGAGVDGLPTLAIRDRMIDEGSTVTRLLDKLEKASLVSRDRSRPDRRQVLCKITKPGEALLAMLDAQIDAADLATMAMLTSEQRESLLSILSAIRSELSE</sequence>